<protein>
    <submittedName>
        <fullName evidence="1">Spore coat protein CotF</fullName>
    </submittedName>
</protein>
<comment type="caution">
    <text evidence="1">The sequence shown here is derived from an EMBL/GenBank/DDBJ whole genome shotgun (WGS) entry which is preliminary data.</text>
</comment>
<keyword evidence="2" id="KW-1185">Reference proteome</keyword>
<dbReference type="EMBL" id="JAUSSU010000006">
    <property type="protein sequence ID" value="MDQ0113855.1"/>
    <property type="molecule type" value="Genomic_DNA"/>
</dbReference>
<keyword evidence="1" id="KW-0946">Virion</keyword>
<proteinExistence type="predicted"/>
<organism evidence="1 2">
    <name type="scientific">Paenibacillus harenae</name>
    <dbReference type="NCBI Taxonomy" id="306543"/>
    <lineage>
        <taxon>Bacteria</taxon>
        <taxon>Bacillati</taxon>
        <taxon>Bacillota</taxon>
        <taxon>Bacilli</taxon>
        <taxon>Bacillales</taxon>
        <taxon>Paenibacillaceae</taxon>
        <taxon>Paenibacillus</taxon>
    </lineage>
</organism>
<accession>A0ABT9U2K1</accession>
<sequence>MPSELDEMIDAHERIMSYMIERGWYHPWHPIEQIQLDLQYKLL</sequence>
<reference evidence="1 2" key="1">
    <citation type="submission" date="2023-07" db="EMBL/GenBank/DDBJ databases">
        <title>Sorghum-associated microbial communities from plants grown in Nebraska, USA.</title>
        <authorList>
            <person name="Schachtman D."/>
        </authorList>
    </citation>
    <scope>NUCLEOTIDE SEQUENCE [LARGE SCALE GENOMIC DNA]</scope>
    <source>
        <strain evidence="1 2">CC482</strain>
    </source>
</reference>
<dbReference type="Proteomes" id="UP001229346">
    <property type="component" value="Unassembled WGS sequence"/>
</dbReference>
<gene>
    <name evidence="1" type="ORF">J2T15_003298</name>
</gene>
<evidence type="ECO:0000313" key="2">
    <source>
        <dbReference type="Proteomes" id="UP001229346"/>
    </source>
</evidence>
<keyword evidence="1" id="KW-0167">Capsid protein</keyword>
<name>A0ABT9U2K1_PAEHA</name>
<dbReference type="RefSeq" id="WP_373459666.1">
    <property type="nucleotide sequence ID" value="NZ_JAUSSU010000006.1"/>
</dbReference>
<evidence type="ECO:0000313" key="1">
    <source>
        <dbReference type="EMBL" id="MDQ0113855.1"/>
    </source>
</evidence>